<keyword evidence="2" id="KW-0808">Transferase</keyword>
<evidence type="ECO:0000313" key="2">
    <source>
        <dbReference type="EMBL" id="HGV54522.1"/>
    </source>
</evidence>
<dbReference type="Gene3D" id="3.90.550.10">
    <property type="entry name" value="Spore Coat Polysaccharide Biosynthesis Protein SpsA, Chain A"/>
    <property type="match status" value="1"/>
</dbReference>
<dbReference type="EMBL" id="DSZU01000008">
    <property type="protein sequence ID" value="HGV54522.1"/>
    <property type="molecule type" value="Genomic_DNA"/>
</dbReference>
<reference evidence="2" key="1">
    <citation type="journal article" date="2020" name="mSystems">
        <title>Genome- and Community-Level Interaction Insights into Carbon Utilization and Element Cycling Functions of Hydrothermarchaeota in Hydrothermal Sediment.</title>
        <authorList>
            <person name="Zhou Z."/>
            <person name="Liu Y."/>
            <person name="Xu W."/>
            <person name="Pan J."/>
            <person name="Luo Z.H."/>
            <person name="Li M."/>
        </authorList>
    </citation>
    <scope>NUCLEOTIDE SEQUENCE [LARGE SCALE GENOMIC DNA]</scope>
    <source>
        <strain evidence="2">SpSt-605</strain>
    </source>
</reference>
<dbReference type="AlphaFoldDB" id="A0A832GMF6"/>
<proteinExistence type="predicted"/>
<dbReference type="PANTHER" id="PTHR22916:SF3">
    <property type="entry name" value="UDP-GLCNAC:BETAGAL BETA-1,3-N-ACETYLGLUCOSAMINYLTRANSFERASE-LIKE PROTEIN 1"/>
    <property type="match status" value="1"/>
</dbReference>
<dbReference type="InterPro" id="IPR029044">
    <property type="entry name" value="Nucleotide-diphossugar_trans"/>
</dbReference>
<evidence type="ECO:0000259" key="1">
    <source>
        <dbReference type="Pfam" id="PF00535"/>
    </source>
</evidence>
<dbReference type="PANTHER" id="PTHR22916">
    <property type="entry name" value="GLYCOSYLTRANSFERASE"/>
    <property type="match status" value="1"/>
</dbReference>
<name>A0A832GMF6_9BACT</name>
<dbReference type="GO" id="GO:0016758">
    <property type="term" value="F:hexosyltransferase activity"/>
    <property type="evidence" value="ECO:0007669"/>
    <property type="project" value="UniProtKB-ARBA"/>
</dbReference>
<feature type="domain" description="Glycosyltransferase 2-like" evidence="1">
    <location>
        <begin position="6"/>
        <end position="162"/>
    </location>
</feature>
<comment type="caution">
    <text evidence="2">The sequence shown here is derived from an EMBL/GenBank/DDBJ whole genome shotgun (WGS) entry which is preliminary data.</text>
</comment>
<dbReference type="Pfam" id="PF00535">
    <property type="entry name" value="Glycos_transf_2"/>
    <property type="match status" value="1"/>
</dbReference>
<protein>
    <submittedName>
        <fullName evidence="2">Glycosyltransferase</fullName>
    </submittedName>
</protein>
<accession>A0A832GMF6</accession>
<gene>
    <name evidence="2" type="ORF">ENT73_00345</name>
</gene>
<dbReference type="SUPFAM" id="SSF53448">
    <property type="entry name" value="Nucleotide-diphospho-sugar transferases"/>
    <property type="match status" value="1"/>
</dbReference>
<sequence length="282" mass="33144">MEPLVSVIIPTYNRDYIVEVAIKSVLEQSYLNLELILVDDGSKDKTPHLVTKYPLKYVRLPKNFGPSFARNRGIIHAKGELIAFLDSDDYFLPSKIEKQVKFLQENPQYDLVQTEEIWYKGERRVFPKKIHAKAEGYFFERAVKLCVVSISTVLLKRSVFERVGLFDENFPLCEDYEFWLRVALYYPMGLIKEPLVIKDGGRPDQLSQRKGLDFYRVKALLKILKEYNSKLEPEKRLLILGEAKKKTEIFLKGAMKYGNIRDIYKIKKLWQSYDIQMLMNLR</sequence>
<organism evidence="2">
    <name type="scientific">Caldimicrobium thiodismutans</name>
    <dbReference type="NCBI Taxonomy" id="1653476"/>
    <lineage>
        <taxon>Bacteria</taxon>
        <taxon>Pseudomonadati</taxon>
        <taxon>Thermodesulfobacteriota</taxon>
        <taxon>Thermodesulfobacteria</taxon>
        <taxon>Thermodesulfobacteriales</taxon>
        <taxon>Thermodesulfobacteriaceae</taxon>
        <taxon>Caldimicrobium</taxon>
    </lineage>
</organism>
<dbReference type="InterPro" id="IPR001173">
    <property type="entry name" value="Glyco_trans_2-like"/>
</dbReference>